<protein>
    <recommendedName>
        <fullName evidence="5">Endoplasmic reticulum transmembrane protein</fullName>
    </recommendedName>
</protein>
<dbReference type="OMA" id="FIDCINR"/>
<evidence type="ECO:0000256" key="1">
    <source>
        <dbReference type="ARBA" id="ARBA00004141"/>
    </source>
</evidence>
<dbReference type="Pfam" id="PF05529">
    <property type="entry name" value="Bap31"/>
    <property type="match status" value="1"/>
</dbReference>
<keyword evidence="8" id="KW-0675">Receptor</keyword>
<evidence type="ECO:0000313" key="9">
    <source>
        <dbReference type="Proteomes" id="UP000242180"/>
    </source>
</evidence>
<comment type="similarity">
    <text evidence="5">Belongs to the BCAP29/BCAP31 family.</text>
</comment>
<dbReference type="InterPro" id="IPR040463">
    <property type="entry name" value="BAP29/BAP31_N"/>
</dbReference>
<keyword evidence="6" id="KW-0175">Coiled coil</keyword>
<dbReference type="FunCoup" id="A0A1X2HSW0">
    <property type="interactions" value="229"/>
</dbReference>
<keyword evidence="4 5" id="KW-0472">Membrane</keyword>
<dbReference type="AlphaFoldDB" id="A0A1X2HSW0"/>
<reference evidence="8 9" key="1">
    <citation type="submission" date="2016-07" db="EMBL/GenBank/DDBJ databases">
        <title>Pervasive Adenine N6-methylation of Active Genes in Fungi.</title>
        <authorList>
            <consortium name="DOE Joint Genome Institute"/>
            <person name="Mondo S.J."/>
            <person name="Dannebaum R.O."/>
            <person name="Kuo R.C."/>
            <person name="Labutti K."/>
            <person name="Haridas S."/>
            <person name="Kuo A."/>
            <person name="Salamov A."/>
            <person name="Ahrendt S.R."/>
            <person name="Lipzen A."/>
            <person name="Sullivan W."/>
            <person name="Andreopoulos W.B."/>
            <person name="Clum A."/>
            <person name="Lindquist E."/>
            <person name="Daum C."/>
            <person name="Ramamoorthy G.K."/>
            <person name="Gryganskyi A."/>
            <person name="Culley D."/>
            <person name="Magnuson J.K."/>
            <person name="James T.Y."/>
            <person name="O'Malley M.A."/>
            <person name="Stajich J.E."/>
            <person name="Spatafora J.W."/>
            <person name="Visel A."/>
            <person name="Grigoriev I.V."/>
        </authorList>
    </citation>
    <scope>NUCLEOTIDE SEQUENCE [LARGE SCALE GENOMIC DNA]</scope>
    <source>
        <strain evidence="8 9">NRRL 2496</strain>
    </source>
</reference>
<evidence type="ECO:0000256" key="3">
    <source>
        <dbReference type="ARBA" id="ARBA00022989"/>
    </source>
</evidence>
<organism evidence="8 9">
    <name type="scientific">Syncephalastrum racemosum</name>
    <name type="common">Filamentous fungus</name>
    <dbReference type="NCBI Taxonomy" id="13706"/>
    <lineage>
        <taxon>Eukaryota</taxon>
        <taxon>Fungi</taxon>
        <taxon>Fungi incertae sedis</taxon>
        <taxon>Mucoromycota</taxon>
        <taxon>Mucoromycotina</taxon>
        <taxon>Mucoromycetes</taxon>
        <taxon>Mucorales</taxon>
        <taxon>Syncephalastraceae</taxon>
        <taxon>Syncephalastrum</taxon>
    </lineage>
</organism>
<keyword evidence="5" id="KW-0256">Endoplasmic reticulum</keyword>
<name>A0A1X2HSW0_SYNRA</name>
<dbReference type="GO" id="GO:0070973">
    <property type="term" value="P:protein localization to endoplasmic reticulum exit site"/>
    <property type="evidence" value="ECO:0007669"/>
    <property type="project" value="UniProtKB-UniRule"/>
</dbReference>
<evidence type="ECO:0000259" key="7">
    <source>
        <dbReference type="Pfam" id="PF05529"/>
    </source>
</evidence>
<keyword evidence="5" id="KW-0653">Protein transport</keyword>
<feature type="domain" description="BAP29/BAP31 transmembrane" evidence="7">
    <location>
        <begin position="1"/>
        <end position="132"/>
    </location>
</feature>
<evidence type="ECO:0000256" key="4">
    <source>
        <dbReference type="ARBA" id="ARBA00023136"/>
    </source>
</evidence>
<proteinExistence type="inferred from homology"/>
<gene>
    <name evidence="8" type="ORF">BCR43DRAFT_519947</name>
</gene>
<keyword evidence="3 5" id="KW-1133">Transmembrane helix</keyword>
<evidence type="ECO:0000313" key="8">
    <source>
        <dbReference type="EMBL" id="ORZ02667.1"/>
    </source>
</evidence>
<dbReference type="GO" id="GO:0006886">
    <property type="term" value="P:intracellular protein transport"/>
    <property type="evidence" value="ECO:0007669"/>
    <property type="project" value="UniProtKB-UniRule"/>
</dbReference>
<keyword evidence="5" id="KW-0813">Transport</keyword>
<dbReference type="InParanoid" id="A0A1X2HSW0"/>
<dbReference type="PANTHER" id="PTHR12701:SF20">
    <property type="entry name" value="ENDOPLASMIC RETICULUM TRANSMEMBRANE PROTEIN"/>
    <property type="match status" value="1"/>
</dbReference>
<dbReference type="OrthoDB" id="435607at2759"/>
<sequence>MTIYYTLTFVLLILEMFVFGILVLPLPMHWRRAMLKSFKSNPVVAKAMHAVRIIFAFIFVLFIDTVNRLQRIEEEKQEGQEGYDFAREASLKATRFYAHRNLYLCGFTLFLSLILERTTSLVTDMLEREAQLVDLKKDSANATKSTDRLAQIESEYKQEIELLQHQIKELKAMSGDMDSLKKRAEQQAEEYNRILKERDALKQK</sequence>
<comment type="function">
    <text evidence="5">May play a role in anterograde transport of membrane proteins from the endoplasmic reticulum to the Golgi.</text>
</comment>
<evidence type="ECO:0000256" key="6">
    <source>
        <dbReference type="SAM" id="Coils"/>
    </source>
</evidence>
<evidence type="ECO:0000256" key="5">
    <source>
        <dbReference type="RuleBase" id="RU367026"/>
    </source>
</evidence>
<dbReference type="InterPro" id="IPR008417">
    <property type="entry name" value="BAP29/BAP31"/>
</dbReference>
<dbReference type="Proteomes" id="UP000242180">
    <property type="component" value="Unassembled WGS sequence"/>
</dbReference>
<evidence type="ECO:0000256" key="2">
    <source>
        <dbReference type="ARBA" id="ARBA00022692"/>
    </source>
</evidence>
<keyword evidence="2 5" id="KW-0812">Transmembrane</keyword>
<dbReference type="GO" id="GO:0006888">
    <property type="term" value="P:endoplasmic reticulum to Golgi vesicle-mediated transport"/>
    <property type="evidence" value="ECO:0007669"/>
    <property type="project" value="UniProtKB-UniRule"/>
</dbReference>
<feature type="transmembrane region" description="Helical" evidence="5">
    <location>
        <begin position="6"/>
        <end position="26"/>
    </location>
</feature>
<dbReference type="GO" id="GO:0005789">
    <property type="term" value="C:endoplasmic reticulum membrane"/>
    <property type="evidence" value="ECO:0007669"/>
    <property type="project" value="UniProtKB-SubCell"/>
</dbReference>
<feature type="transmembrane region" description="Helical" evidence="5">
    <location>
        <begin position="47"/>
        <end position="63"/>
    </location>
</feature>
<dbReference type="STRING" id="13706.A0A1X2HSW0"/>
<accession>A0A1X2HSW0</accession>
<comment type="subcellular location">
    <subcellularLocation>
        <location evidence="5">Endoplasmic reticulum membrane</location>
        <topology evidence="5">Multi-pass membrane protein</topology>
    </subcellularLocation>
    <subcellularLocation>
        <location evidence="1">Membrane</location>
        <topology evidence="1">Multi-pass membrane protein</topology>
    </subcellularLocation>
</comment>
<comment type="caution">
    <text evidence="5">Lacks conserved residue(s) required for the propagation of feature annotation.</text>
</comment>
<dbReference type="EMBL" id="MCGN01000001">
    <property type="protein sequence ID" value="ORZ02667.1"/>
    <property type="molecule type" value="Genomic_DNA"/>
</dbReference>
<keyword evidence="5" id="KW-0931">ER-Golgi transport</keyword>
<comment type="caution">
    <text evidence="8">The sequence shown here is derived from an EMBL/GenBank/DDBJ whole genome shotgun (WGS) entry which is preliminary data.</text>
</comment>
<keyword evidence="9" id="KW-1185">Reference proteome</keyword>
<dbReference type="PANTHER" id="PTHR12701">
    <property type="entry name" value="BCR-ASSOCIATED PROTEIN, BAP"/>
    <property type="match status" value="1"/>
</dbReference>
<feature type="coiled-coil region" evidence="6">
    <location>
        <begin position="149"/>
        <end position="204"/>
    </location>
</feature>